<proteinExistence type="inferred from homology"/>
<dbReference type="PROSITE" id="PS50104">
    <property type="entry name" value="TIR"/>
    <property type="match status" value="1"/>
</dbReference>
<sequence>MAAMGSRSLVLFLLSVLLQSSPLLSYCLKNCTVGNPHNVSEVRVECAGRGLAAVPDDVPRHAASLDLSSNQIVKISRGDVSGLSQLRDLNLNKNNISHIEDGALLDLVQLTHLSVDYNHLTQLTDHMFQGLSRLTYLSLHLNQITSISHQAFQPLVSLKTLVLRFNFLRRVSDVVTVLQLQNLQELDLAQNSFSSFRSDELPVNMSNLRTLQLNSNPLRKFSVTTDFFPHLESLRLSECSSDFEWDVSNKTFLRSLRTLHLSGADAGIRTYRRMLQSTDALEHLSLSFMKLSLDEGLVDFACQLPALTKLNLSCNFVGRINDKLMQNCSELTELNLSDNDLTELSEFSLRSMQRLKCLGLHRNRLSRVPAAVRGVSALEVLNLSHNFIPELSCSDFQNLTTLTELNLNHNHISVLRSCVFHDLNELKVLHAAHNAIYSFHDSFRVRLQKLQVLDLRSNDFNKLRADNFGNLSSLRSLALDSETHCFAAVGAFQGLSDLQTLSVSPFAYRHGLFTGLQLLENLQLNQRFEQSSVVSMENDESSFFHLPSLKRLKVKNYNKYSSGISGTLLRGLESLEHFAAERFFVESPHPDTFSYTPHLKSLQIIQTNLSDLRPELFESIPNLQTLDLSRNKLRSVDFLLRANLSALSRLTLSHNELMVINEAVLQSLPALTYLDLVGNPFTCDCSNTGFIQWVKSNNQTQVVHAFRFDCFFPLSKKGTRLLDFDPQSCWMDVSFLCFLCSTCLVVLTLLSSFVHHFLRWQLVYACYLFLAFLYDSRKRKKGAPHRYDAFVSYNLHDEAWVCGEMLPVLEAEQGWRLCLHHRDFQPGKPVIDNITDAIYGSRKTICVLSRRYLQSDWCSREIQMASFRLFDEQKDVLILLFLENIPSRLLSPYHRMRKLVKRRTYLVWPEAGRHPGLFWQNVRRALETGDAAAETSDLLTGPRRH</sequence>
<name>A0A2U9CWZ6_SCOMX</name>
<keyword evidence="12" id="KW-0325">Glycoprotein</keyword>
<keyword evidence="8" id="KW-0391">Immunity</keyword>
<evidence type="ECO:0000313" key="16">
    <source>
        <dbReference type="EMBL" id="AWP21215.1"/>
    </source>
</evidence>
<dbReference type="PANTHER" id="PTHR24365">
    <property type="entry name" value="TOLL-LIKE RECEPTOR"/>
    <property type="match status" value="1"/>
</dbReference>
<reference evidence="16 17" key="1">
    <citation type="submission" date="2017-12" db="EMBL/GenBank/DDBJ databases">
        <title>Integrating genomic resources of turbot (Scophthalmus maximus) in depth evaluation of genetic and physical mapping variation across individuals.</title>
        <authorList>
            <person name="Martinez P."/>
        </authorList>
    </citation>
    <scope>NUCLEOTIDE SEQUENCE [LARGE SCALE GENOMIC DNA]</scope>
</reference>
<feature type="signal peptide" evidence="14">
    <location>
        <begin position="1"/>
        <end position="25"/>
    </location>
</feature>
<feature type="chain" id="PRO_5015901628" evidence="14">
    <location>
        <begin position="26"/>
        <end position="945"/>
    </location>
</feature>
<dbReference type="SMART" id="SM00365">
    <property type="entry name" value="LRR_SD22"/>
    <property type="match status" value="8"/>
</dbReference>
<dbReference type="InterPro" id="IPR032675">
    <property type="entry name" value="LRR_dom_sf"/>
</dbReference>
<dbReference type="FunFam" id="3.40.50.10140:FF:000001">
    <property type="entry name" value="Toll-like receptor 2"/>
    <property type="match status" value="1"/>
</dbReference>
<dbReference type="InterPro" id="IPR000157">
    <property type="entry name" value="TIR_dom"/>
</dbReference>
<dbReference type="Pfam" id="PF13855">
    <property type="entry name" value="LRR_8"/>
    <property type="match status" value="5"/>
</dbReference>
<dbReference type="SMART" id="SM00082">
    <property type="entry name" value="LRRCT"/>
    <property type="match status" value="1"/>
</dbReference>
<dbReference type="SMART" id="SM00255">
    <property type="entry name" value="TIR"/>
    <property type="match status" value="1"/>
</dbReference>
<dbReference type="Gene3D" id="3.80.10.10">
    <property type="entry name" value="Ribonuclease Inhibitor"/>
    <property type="match status" value="4"/>
</dbReference>
<dbReference type="InterPro" id="IPR035897">
    <property type="entry name" value="Toll_tir_struct_dom_sf"/>
</dbReference>
<dbReference type="SMART" id="SM00369">
    <property type="entry name" value="LRR_TYP"/>
    <property type="match status" value="15"/>
</dbReference>
<comment type="similarity">
    <text evidence="2">Belongs to the Toll-like receptor family.</text>
</comment>
<dbReference type="AlphaFoldDB" id="A0A2U9CWZ6"/>
<dbReference type="Proteomes" id="UP000246464">
    <property type="component" value="Chromosome 22"/>
</dbReference>
<dbReference type="InterPro" id="IPR000483">
    <property type="entry name" value="Cys-rich_flank_reg_C"/>
</dbReference>
<dbReference type="GO" id="GO:0045087">
    <property type="term" value="P:innate immune response"/>
    <property type="evidence" value="ECO:0007669"/>
    <property type="project" value="UniProtKB-KW"/>
</dbReference>
<keyword evidence="6 14" id="KW-0732">Signal</keyword>
<evidence type="ECO:0000256" key="1">
    <source>
        <dbReference type="ARBA" id="ARBA00004479"/>
    </source>
</evidence>
<dbReference type="FunFam" id="3.80.10.10:FF:000770">
    <property type="entry name" value="Uncharacterized protein"/>
    <property type="match status" value="1"/>
</dbReference>
<keyword evidence="3" id="KW-0399">Innate immunity</keyword>
<evidence type="ECO:0000256" key="8">
    <source>
        <dbReference type="ARBA" id="ARBA00022859"/>
    </source>
</evidence>
<dbReference type="GO" id="GO:0005886">
    <property type="term" value="C:plasma membrane"/>
    <property type="evidence" value="ECO:0007669"/>
    <property type="project" value="TreeGrafter"/>
</dbReference>
<evidence type="ECO:0000256" key="5">
    <source>
        <dbReference type="ARBA" id="ARBA00022692"/>
    </source>
</evidence>
<gene>
    <name evidence="16" type="ORF">SMAX5B_003124</name>
</gene>
<dbReference type="EMBL" id="CP026264">
    <property type="protein sequence ID" value="AWP21215.1"/>
    <property type="molecule type" value="Genomic_DNA"/>
</dbReference>
<evidence type="ECO:0000256" key="10">
    <source>
        <dbReference type="ARBA" id="ARBA00023136"/>
    </source>
</evidence>
<evidence type="ECO:0000256" key="6">
    <source>
        <dbReference type="ARBA" id="ARBA00022729"/>
    </source>
</evidence>
<evidence type="ECO:0000256" key="13">
    <source>
        <dbReference type="ARBA" id="ARBA00023198"/>
    </source>
</evidence>
<dbReference type="GO" id="GO:0002224">
    <property type="term" value="P:toll-like receptor signaling pathway"/>
    <property type="evidence" value="ECO:0007669"/>
    <property type="project" value="TreeGrafter"/>
</dbReference>
<keyword evidence="11 16" id="KW-0675">Receptor</keyword>
<dbReference type="PRINTS" id="PR00019">
    <property type="entry name" value="LEURICHRPT"/>
</dbReference>
<dbReference type="PROSITE" id="PS51450">
    <property type="entry name" value="LRR"/>
    <property type="match status" value="5"/>
</dbReference>
<evidence type="ECO:0000259" key="15">
    <source>
        <dbReference type="PROSITE" id="PS50104"/>
    </source>
</evidence>
<evidence type="ECO:0000313" key="17">
    <source>
        <dbReference type="Proteomes" id="UP000246464"/>
    </source>
</evidence>
<dbReference type="OMA" id="NTGFIQW"/>
<dbReference type="STRING" id="52904.ENSSMAP00000025961"/>
<organism evidence="16 17">
    <name type="scientific">Scophthalmus maximus</name>
    <name type="common">Turbot</name>
    <name type="synonym">Psetta maxima</name>
    <dbReference type="NCBI Taxonomy" id="52904"/>
    <lineage>
        <taxon>Eukaryota</taxon>
        <taxon>Metazoa</taxon>
        <taxon>Chordata</taxon>
        <taxon>Craniata</taxon>
        <taxon>Vertebrata</taxon>
        <taxon>Euteleostomi</taxon>
        <taxon>Actinopterygii</taxon>
        <taxon>Neopterygii</taxon>
        <taxon>Teleostei</taxon>
        <taxon>Neoteleostei</taxon>
        <taxon>Acanthomorphata</taxon>
        <taxon>Carangaria</taxon>
        <taxon>Pleuronectiformes</taxon>
        <taxon>Pleuronectoidei</taxon>
        <taxon>Scophthalmidae</taxon>
        <taxon>Scophthalmus</taxon>
    </lineage>
</organism>
<keyword evidence="13" id="KW-0395">Inflammatory response</keyword>
<evidence type="ECO:0000256" key="7">
    <source>
        <dbReference type="ARBA" id="ARBA00022737"/>
    </source>
</evidence>
<evidence type="ECO:0000256" key="4">
    <source>
        <dbReference type="ARBA" id="ARBA00022614"/>
    </source>
</evidence>
<evidence type="ECO:0000256" key="2">
    <source>
        <dbReference type="ARBA" id="ARBA00009634"/>
    </source>
</evidence>
<dbReference type="InterPro" id="IPR001611">
    <property type="entry name" value="Leu-rich_rpt"/>
</dbReference>
<evidence type="ECO:0000256" key="3">
    <source>
        <dbReference type="ARBA" id="ARBA00022588"/>
    </source>
</evidence>
<dbReference type="SMART" id="SM00364">
    <property type="entry name" value="LRR_BAC"/>
    <property type="match status" value="6"/>
</dbReference>
<dbReference type="SUPFAM" id="SSF52058">
    <property type="entry name" value="L domain-like"/>
    <property type="match status" value="2"/>
</dbReference>
<dbReference type="Pfam" id="PF01582">
    <property type="entry name" value="TIR"/>
    <property type="match status" value="1"/>
</dbReference>
<protein>
    <submittedName>
        <fullName evidence="16">Putative toll-like receptor 13</fullName>
    </submittedName>
</protein>
<keyword evidence="10" id="KW-0472">Membrane</keyword>
<evidence type="ECO:0000256" key="11">
    <source>
        <dbReference type="ARBA" id="ARBA00023170"/>
    </source>
</evidence>
<dbReference type="PANTHER" id="PTHR24365:SF522">
    <property type="entry name" value="LOW QUALITY PROTEIN: TOLL-LIKE RECEPTOR 13-RELATED"/>
    <property type="match status" value="1"/>
</dbReference>
<dbReference type="Gene3D" id="3.40.50.10140">
    <property type="entry name" value="Toll/interleukin-1 receptor homology (TIR) domain"/>
    <property type="match status" value="1"/>
</dbReference>
<evidence type="ECO:0000256" key="12">
    <source>
        <dbReference type="ARBA" id="ARBA00023180"/>
    </source>
</evidence>
<accession>A0A2U9CWZ6</accession>
<keyword evidence="9" id="KW-1133">Transmembrane helix</keyword>
<comment type="subcellular location">
    <subcellularLocation>
        <location evidence="1">Membrane</location>
        <topology evidence="1">Single-pass type I membrane protein</topology>
    </subcellularLocation>
</comment>
<evidence type="ECO:0000256" key="9">
    <source>
        <dbReference type="ARBA" id="ARBA00022989"/>
    </source>
</evidence>
<evidence type="ECO:0000256" key="14">
    <source>
        <dbReference type="SAM" id="SignalP"/>
    </source>
</evidence>
<keyword evidence="7" id="KW-0677">Repeat</keyword>
<keyword evidence="17" id="KW-1185">Reference proteome</keyword>
<dbReference type="GO" id="GO:0038023">
    <property type="term" value="F:signaling receptor activity"/>
    <property type="evidence" value="ECO:0007669"/>
    <property type="project" value="TreeGrafter"/>
</dbReference>
<dbReference type="InterPro" id="IPR003591">
    <property type="entry name" value="Leu-rich_rpt_typical-subtyp"/>
</dbReference>
<keyword evidence="4" id="KW-0433">Leucine-rich repeat</keyword>
<dbReference type="SUPFAM" id="SSF52200">
    <property type="entry name" value="Toll/Interleukin receptor TIR domain"/>
    <property type="match status" value="1"/>
</dbReference>
<dbReference type="GO" id="GO:0006954">
    <property type="term" value="P:inflammatory response"/>
    <property type="evidence" value="ECO:0007669"/>
    <property type="project" value="UniProtKB-KW"/>
</dbReference>
<keyword evidence="5" id="KW-0812">Transmembrane</keyword>
<feature type="domain" description="TIR" evidence="15">
    <location>
        <begin position="785"/>
        <end position="926"/>
    </location>
</feature>